<keyword evidence="2 5" id="KW-0479">Metal-binding</keyword>
<gene>
    <name evidence="7" type="ORF">FOZ60_014291</name>
</gene>
<evidence type="ECO:0000256" key="3">
    <source>
        <dbReference type="ARBA" id="ARBA00023004"/>
    </source>
</evidence>
<dbReference type="PANTHER" id="PTHR19359">
    <property type="entry name" value="CYTOCHROME B5"/>
    <property type="match status" value="1"/>
</dbReference>
<accession>A0A7J6N839</accession>
<dbReference type="InterPro" id="IPR050668">
    <property type="entry name" value="Cytochrome_b5"/>
</dbReference>
<evidence type="ECO:0000313" key="8">
    <source>
        <dbReference type="Proteomes" id="UP000541610"/>
    </source>
</evidence>
<comment type="caution">
    <text evidence="7">The sequence shown here is derived from an EMBL/GenBank/DDBJ whole genome shotgun (WGS) entry which is preliminary data.</text>
</comment>
<dbReference type="GO" id="GO:0046872">
    <property type="term" value="F:metal ion binding"/>
    <property type="evidence" value="ECO:0007669"/>
    <property type="project" value="UniProtKB-UniRule"/>
</dbReference>
<dbReference type="AlphaFoldDB" id="A0A7J6N839"/>
<keyword evidence="1 5" id="KW-0349">Heme</keyword>
<dbReference type="Gene3D" id="3.10.120.10">
    <property type="entry name" value="Cytochrome b5-like heme/steroid binding domain"/>
    <property type="match status" value="1"/>
</dbReference>
<keyword evidence="3 5" id="KW-0408">Iron</keyword>
<dbReference type="InterPro" id="IPR018506">
    <property type="entry name" value="Cyt_B5_heme-BS"/>
</dbReference>
<dbReference type="InterPro" id="IPR036400">
    <property type="entry name" value="Cyt_B5-like_heme/steroid_sf"/>
</dbReference>
<evidence type="ECO:0000313" key="7">
    <source>
        <dbReference type="EMBL" id="KAF4679946.1"/>
    </source>
</evidence>
<sequence length="125" mass="14230">MKDCIRQQQVRLLMSNTQTYRATEVASHNSATDCWLIIADKIYDVTTFLADHPGGQKAILPHCGKDATDKFDVLHDRRAIRKCAPEAQIGILHPADRKNKKVRKVAQSRMLRFLMGYPSLRPGDR</sequence>
<dbReference type="SMART" id="SM01117">
    <property type="entry name" value="Cyt-b5"/>
    <property type="match status" value="1"/>
</dbReference>
<comment type="similarity">
    <text evidence="4 5">Belongs to the cytochrome b5 family.</text>
</comment>
<evidence type="ECO:0000259" key="6">
    <source>
        <dbReference type="PROSITE" id="PS50255"/>
    </source>
</evidence>
<reference evidence="7 8" key="1">
    <citation type="submission" date="2020-04" db="EMBL/GenBank/DDBJ databases">
        <title>Perkinsus olseni comparative genomics.</title>
        <authorList>
            <person name="Bogema D.R."/>
        </authorList>
    </citation>
    <scope>NUCLEOTIDE SEQUENCE [LARGE SCALE GENOMIC DNA]</scope>
    <source>
        <strain evidence="7">00978-12</strain>
    </source>
</reference>
<evidence type="ECO:0000256" key="5">
    <source>
        <dbReference type="RuleBase" id="RU362121"/>
    </source>
</evidence>
<dbReference type="SUPFAM" id="SSF55856">
    <property type="entry name" value="Cytochrome b5-like heme/steroid binding domain"/>
    <property type="match status" value="1"/>
</dbReference>
<dbReference type="Pfam" id="PF00173">
    <property type="entry name" value="Cyt-b5"/>
    <property type="match status" value="1"/>
</dbReference>
<evidence type="ECO:0000256" key="4">
    <source>
        <dbReference type="ARBA" id="ARBA00038168"/>
    </source>
</evidence>
<proteinExistence type="inferred from homology"/>
<protein>
    <recommendedName>
        <fullName evidence="6">Cytochrome b5 heme-binding domain-containing protein</fullName>
    </recommendedName>
</protein>
<dbReference type="FunFam" id="3.10.120.10:FF:000007">
    <property type="entry name" value="Sulfite oxidase, mitochondrial"/>
    <property type="match status" value="1"/>
</dbReference>
<dbReference type="PROSITE" id="PS00191">
    <property type="entry name" value="CYTOCHROME_B5_1"/>
    <property type="match status" value="1"/>
</dbReference>
<name>A0A7J6N839_PEROL</name>
<dbReference type="PROSITE" id="PS50255">
    <property type="entry name" value="CYTOCHROME_B5_2"/>
    <property type="match status" value="1"/>
</dbReference>
<organism evidence="7 8">
    <name type="scientific">Perkinsus olseni</name>
    <name type="common">Perkinsus atlanticus</name>
    <dbReference type="NCBI Taxonomy" id="32597"/>
    <lineage>
        <taxon>Eukaryota</taxon>
        <taxon>Sar</taxon>
        <taxon>Alveolata</taxon>
        <taxon>Perkinsozoa</taxon>
        <taxon>Perkinsea</taxon>
        <taxon>Perkinsida</taxon>
        <taxon>Perkinsidae</taxon>
        <taxon>Perkinsus</taxon>
    </lineage>
</organism>
<dbReference type="GO" id="GO:0016020">
    <property type="term" value="C:membrane"/>
    <property type="evidence" value="ECO:0007669"/>
    <property type="project" value="TreeGrafter"/>
</dbReference>
<dbReference type="EMBL" id="JABANP010000667">
    <property type="protein sequence ID" value="KAF4679946.1"/>
    <property type="molecule type" value="Genomic_DNA"/>
</dbReference>
<dbReference type="PRINTS" id="PR00363">
    <property type="entry name" value="CYTOCHROMEB5"/>
</dbReference>
<feature type="domain" description="Cytochrome b5 heme-binding" evidence="6">
    <location>
        <begin position="17"/>
        <end position="93"/>
    </location>
</feature>
<evidence type="ECO:0000256" key="2">
    <source>
        <dbReference type="ARBA" id="ARBA00022723"/>
    </source>
</evidence>
<dbReference type="GO" id="GO:0020037">
    <property type="term" value="F:heme binding"/>
    <property type="evidence" value="ECO:0007669"/>
    <property type="project" value="UniProtKB-UniRule"/>
</dbReference>
<dbReference type="Proteomes" id="UP000541610">
    <property type="component" value="Unassembled WGS sequence"/>
</dbReference>
<dbReference type="OrthoDB" id="260519at2759"/>
<evidence type="ECO:0000256" key="1">
    <source>
        <dbReference type="ARBA" id="ARBA00022617"/>
    </source>
</evidence>
<dbReference type="InterPro" id="IPR001199">
    <property type="entry name" value="Cyt_B5-like_heme/steroid-bd"/>
</dbReference>